<dbReference type="InterPro" id="IPR005467">
    <property type="entry name" value="His_kinase_dom"/>
</dbReference>
<keyword evidence="3" id="KW-0902">Two-component regulatory system</keyword>
<feature type="domain" description="Histidine kinase" evidence="4">
    <location>
        <begin position="153"/>
        <end position="343"/>
    </location>
</feature>
<dbReference type="InterPro" id="IPR011712">
    <property type="entry name" value="Sig_transdc_His_kin_sub3_dim/P"/>
</dbReference>
<dbReference type="CDD" id="cd00130">
    <property type="entry name" value="PAS"/>
    <property type="match status" value="1"/>
</dbReference>
<dbReference type="GO" id="GO:0046983">
    <property type="term" value="F:protein dimerization activity"/>
    <property type="evidence" value="ECO:0007669"/>
    <property type="project" value="InterPro"/>
</dbReference>
<dbReference type="PROSITE" id="PS50109">
    <property type="entry name" value="HIS_KIN"/>
    <property type="match status" value="1"/>
</dbReference>
<evidence type="ECO:0000259" key="5">
    <source>
        <dbReference type="PROSITE" id="PS50112"/>
    </source>
</evidence>
<dbReference type="RefSeq" id="WP_212784967.1">
    <property type="nucleotide sequence ID" value="NZ_AP019536.1"/>
</dbReference>
<gene>
    <name evidence="7" type="ORF">FGKAn22_14310</name>
</gene>
<dbReference type="Gene3D" id="3.30.565.10">
    <property type="entry name" value="Histidine kinase-like ATPase, C-terminal domain"/>
    <property type="match status" value="1"/>
</dbReference>
<dbReference type="Pfam" id="PF07730">
    <property type="entry name" value="HisKA_3"/>
    <property type="match status" value="1"/>
</dbReference>
<feature type="domain" description="PAC" evidence="6">
    <location>
        <begin position="75"/>
        <end position="127"/>
    </location>
</feature>
<protein>
    <recommendedName>
        <fullName evidence="9">Histidine kinase</fullName>
    </recommendedName>
</protein>
<dbReference type="InterPro" id="IPR050482">
    <property type="entry name" value="Sensor_HK_TwoCompSys"/>
</dbReference>
<dbReference type="SUPFAM" id="SSF55785">
    <property type="entry name" value="PYP-like sensor domain (PAS domain)"/>
    <property type="match status" value="1"/>
</dbReference>
<evidence type="ECO:0000313" key="8">
    <source>
        <dbReference type="Proteomes" id="UP001319121"/>
    </source>
</evidence>
<evidence type="ECO:0008006" key="9">
    <source>
        <dbReference type="Google" id="ProtNLM"/>
    </source>
</evidence>
<dbReference type="Pfam" id="PF02518">
    <property type="entry name" value="HATPase_c"/>
    <property type="match status" value="1"/>
</dbReference>
<evidence type="ECO:0000256" key="2">
    <source>
        <dbReference type="ARBA" id="ARBA00022777"/>
    </source>
</evidence>
<dbReference type="Pfam" id="PF08448">
    <property type="entry name" value="PAS_4"/>
    <property type="match status" value="1"/>
</dbReference>
<keyword evidence="2" id="KW-0418">Kinase</keyword>
<dbReference type="GO" id="GO:0000155">
    <property type="term" value="F:phosphorelay sensor kinase activity"/>
    <property type="evidence" value="ECO:0007669"/>
    <property type="project" value="InterPro"/>
</dbReference>
<dbReference type="SUPFAM" id="SSF55874">
    <property type="entry name" value="ATPase domain of HSP90 chaperone/DNA topoisomerase II/histidine kinase"/>
    <property type="match status" value="1"/>
</dbReference>
<accession>A0AAN1VZS2</accession>
<dbReference type="SMART" id="SM00086">
    <property type="entry name" value="PAC"/>
    <property type="match status" value="1"/>
</dbReference>
<dbReference type="PANTHER" id="PTHR24421:SF59">
    <property type="entry name" value="OXYGEN SENSOR HISTIDINE KINASE NREB"/>
    <property type="match status" value="1"/>
</dbReference>
<keyword evidence="1" id="KW-0808">Transferase</keyword>
<dbReference type="SMART" id="SM00387">
    <property type="entry name" value="HATPase_c"/>
    <property type="match status" value="1"/>
</dbReference>
<dbReference type="PROSITE" id="PS50113">
    <property type="entry name" value="PAC"/>
    <property type="match status" value="1"/>
</dbReference>
<dbReference type="InterPro" id="IPR000700">
    <property type="entry name" value="PAS-assoc_C"/>
</dbReference>
<evidence type="ECO:0000259" key="6">
    <source>
        <dbReference type="PROSITE" id="PS50113"/>
    </source>
</evidence>
<evidence type="ECO:0000259" key="4">
    <source>
        <dbReference type="PROSITE" id="PS50109"/>
    </source>
</evidence>
<dbReference type="InterPro" id="IPR003594">
    <property type="entry name" value="HATPase_dom"/>
</dbReference>
<evidence type="ECO:0000256" key="1">
    <source>
        <dbReference type="ARBA" id="ARBA00022679"/>
    </source>
</evidence>
<dbReference type="CDD" id="cd16917">
    <property type="entry name" value="HATPase_UhpB-NarQ-NarX-like"/>
    <property type="match status" value="1"/>
</dbReference>
<dbReference type="NCBIfam" id="TIGR00229">
    <property type="entry name" value="sensory_box"/>
    <property type="match status" value="1"/>
</dbReference>
<dbReference type="InterPro" id="IPR013656">
    <property type="entry name" value="PAS_4"/>
</dbReference>
<dbReference type="Gene3D" id="3.30.450.20">
    <property type="entry name" value="PAS domain"/>
    <property type="match status" value="1"/>
</dbReference>
<dbReference type="InterPro" id="IPR036890">
    <property type="entry name" value="HATPase_C_sf"/>
</dbReference>
<keyword evidence="8" id="KW-1185">Reference proteome</keyword>
<evidence type="ECO:0000256" key="3">
    <source>
        <dbReference type="ARBA" id="ARBA00023012"/>
    </source>
</evidence>
<dbReference type="InterPro" id="IPR035965">
    <property type="entry name" value="PAS-like_dom_sf"/>
</dbReference>
<dbReference type="InterPro" id="IPR001610">
    <property type="entry name" value="PAC"/>
</dbReference>
<dbReference type="KEGG" id="fku:FGKAn22_14310"/>
<dbReference type="PROSITE" id="PS50112">
    <property type="entry name" value="PAS"/>
    <property type="match status" value="1"/>
</dbReference>
<dbReference type="InterPro" id="IPR000014">
    <property type="entry name" value="PAS"/>
</dbReference>
<name>A0AAN1VZS2_9PROT</name>
<evidence type="ECO:0000313" key="7">
    <source>
        <dbReference type="EMBL" id="BBI99738.1"/>
    </source>
</evidence>
<dbReference type="PANTHER" id="PTHR24421">
    <property type="entry name" value="NITRATE/NITRITE SENSOR PROTEIN NARX-RELATED"/>
    <property type="match status" value="1"/>
</dbReference>
<reference evidence="7 8" key="1">
    <citation type="submission" date="2019-03" db="EMBL/GenBank/DDBJ databases">
        <title>Complete genome sequence of Ferrigenium kumadai strain An22, a microaerophilic iron-oxidizing bacterium isolated from a paddy field soil.</title>
        <authorList>
            <person name="Watanabe T."/>
            <person name="Asakawa S."/>
        </authorList>
    </citation>
    <scope>NUCLEOTIDE SEQUENCE [LARGE SCALE GENOMIC DNA]</scope>
    <source>
        <strain evidence="7 8">An22</strain>
    </source>
</reference>
<feature type="domain" description="PAS" evidence="5">
    <location>
        <begin position="2"/>
        <end position="48"/>
    </location>
</feature>
<dbReference type="SMART" id="SM00091">
    <property type="entry name" value="PAS"/>
    <property type="match status" value="1"/>
</dbReference>
<dbReference type="Proteomes" id="UP001319121">
    <property type="component" value="Chromosome"/>
</dbReference>
<dbReference type="AlphaFoldDB" id="A0AAN1VZS2"/>
<organism evidence="7 8">
    <name type="scientific">Ferrigenium kumadai</name>
    <dbReference type="NCBI Taxonomy" id="1682490"/>
    <lineage>
        <taxon>Bacteria</taxon>
        <taxon>Pseudomonadati</taxon>
        <taxon>Pseudomonadota</taxon>
        <taxon>Betaproteobacteria</taxon>
        <taxon>Nitrosomonadales</taxon>
        <taxon>Gallionellaceae</taxon>
        <taxon>Ferrigenium</taxon>
    </lineage>
</organism>
<dbReference type="Gene3D" id="1.20.5.1930">
    <property type="match status" value="1"/>
</dbReference>
<dbReference type="GO" id="GO:0016020">
    <property type="term" value="C:membrane"/>
    <property type="evidence" value="ECO:0007669"/>
    <property type="project" value="InterPro"/>
</dbReference>
<sequence>MIELGFRELVENSPDTVERYDRDCRLIYANPAFARLVGVPLETLLGKTPAAFDAMTLVAAYEAKLREVLETGCDDEWECVWLAHDGSLKTTHIRLVAERDEAGEICGVLGIGRDITMLKETERQLRESRTLLHLLTARREAAVEKARKEIAREMHEEYGQALTALRMNLSLIRVQFGGNQPELKEKVQGALGLLDSIILKVRDMVSAIRPSSLNLGIASALEWLAEDLLKNTDVQYELRIDSQPFQMGEERSTAVFRIVQEALRNVIRHAEADKVVIILEQRKDDCRLEVRDDGKGFDLDISRQQSMGLLGMEELSHMIGGELVIFSAPGQGTVVEVCIPFAHQGEQLRLV</sequence>
<proteinExistence type="predicted"/>
<dbReference type="EMBL" id="AP019536">
    <property type="protein sequence ID" value="BBI99738.1"/>
    <property type="molecule type" value="Genomic_DNA"/>
</dbReference>